<keyword evidence="1" id="KW-1133">Transmembrane helix</keyword>
<evidence type="ECO:0000313" key="2">
    <source>
        <dbReference type="EMBL" id="CAI9965890.1"/>
    </source>
</evidence>
<protein>
    <submittedName>
        <fullName evidence="3">Hypothetical_protein</fullName>
    </submittedName>
</protein>
<name>A0AA86UNY4_9EUKA</name>
<sequence length="364" mass="41599">MESYSKQLTNIYQLNLLQVSTITISNTHIHFLRLVTYMTTFRLKYFFQPTPSRNAFATSDGFFSGICSMSFLSATLSSTLMMSANMHFAKDFWQYSRSWVAFLLGMISCIQIQKSFWSCILKWACSSSHTCTFVGASPWRFRTLTTAETNSPWNLSWSDDSVLVCCLSFICLFRTQLGTWSGFGSGSTLHRYLVASWWNIWRRDHVQVEGEDVEELAEDVFGLQHGKEHDLVCARNTYIQGFSDGVRQSMLGGVHASGVESVFGRSDAIETVSSRTRLTTVYVQKQSRVKLFIKVSHHPKNLKHILVQYTRIGRFVLDSVVQQKFIKVSLIICSANISDNNTIRGISFSKYTRQKMITEVRDQI</sequence>
<feature type="transmembrane region" description="Helical" evidence="1">
    <location>
        <begin position="62"/>
        <end position="86"/>
    </location>
</feature>
<reference evidence="3 4" key="2">
    <citation type="submission" date="2024-07" db="EMBL/GenBank/DDBJ databases">
        <authorList>
            <person name="Akdeniz Z."/>
        </authorList>
    </citation>
    <scope>NUCLEOTIDE SEQUENCE [LARGE SCALE GENOMIC DNA]</scope>
</reference>
<dbReference type="Proteomes" id="UP001642409">
    <property type="component" value="Unassembled WGS sequence"/>
</dbReference>
<evidence type="ECO:0000313" key="4">
    <source>
        <dbReference type="Proteomes" id="UP001642409"/>
    </source>
</evidence>
<gene>
    <name evidence="3" type="ORF">HINF_LOCUS51397</name>
    <name evidence="2" type="ORF">HINF_LOCUS53535</name>
</gene>
<accession>A0AA86UNY4</accession>
<dbReference type="EMBL" id="CAXDID020000251">
    <property type="protein sequence ID" value="CAL6064528.1"/>
    <property type="molecule type" value="Genomic_DNA"/>
</dbReference>
<proteinExistence type="predicted"/>
<evidence type="ECO:0000313" key="3">
    <source>
        <dbReference type="EMBL" id="CAL6064528.1"/>
    </source>
</evidence>
<dbReference type="AlphaFoldDB" id="A0AA86UNY4"/>
<reference evidence="2" key="1">
    <citation type="submission" date="2023-06" db="EMBL/GenBank/DDBJ databases">
        <authorList>
            <person name="Kurt Z."/>
        </authorList>
    </citation>
    <scope>NUCLEOTIDE SEQUENCE</scope>
</reference>
<dbReference type="EMBL" id="CATOUU010000997">
    <property type="protein sequence ID" value="CAI9965890.1"/>
    <property type="molecule type" value="Genomic_DNA"/>
</dbReference>
<keyword evidence="4" id="KW-1185">Reference proteome</keyword>
<keyword evidence="1" id="KW-0812">Transmembrane</keyword>
<evidence type="ECO:0000256" key="1">
    <source>
        <dbReference type="SAM" id="Phobius"/>
    </source>
</evidence>
<organism evidence="2">
    <name type="scientific">Hexamita inflata</name>
    <dbReference type="NCBI Taxonomy" id="28002"/>
    <lineage>
        <taxon>Eukaryota</taxon>
        <taxon>Metamonada</taxon>
        <taxon>Diplomonadida</taxon>
        <taxon>Hexamitidae</taxon>
        <taxon>Hexamitinae</taxon>
        <taxon>Hexamita</taxon>
    </lineage>
</organism>
<feature type="transmembrane region" description="Helical" evidence="1">
    <location>
        <begin position="98"/>
        <end position="117"/>
    </location>
</feature>
<comment type="caution">
    <text evidence="2">The sequence shown here is derived from an EMBL/GenBank/DDBJ whole genome shotgun (WGS) entry which is preliminary data.</text>
</comment>
<keyword evidence="1" id="KW-0472">Membrane</keyword>